<accession>A0A0D2P5Q8</accession>
<name>A0A0D2P5Q8_HYPSF</name>
<evidence type="ECO:0000313" key="1">
    <source>
        <dbReference type="EMBL" id="KJA26239.1"/>
    </source>
</evidence>
<proteinExistence type="predicted"/>
<dbReference type="Proteomes" id="UP000054270">
    <property type="component" value="Unassembled WGS sequence"/>
</dbReference>
<dbReference type="AlphaFoldDB" id="A0A0D2P5Q8"/>
<keyword evidence="2" id="KW-1185">Reference proteome</keyword>
<organism evidence="1 2">
    <name type="scientific">Hypholoma sublateritium (strain FD-334 SS-4)</name>
    <dbReference type="NCBI Taxonomy" id="945553"/>
    <lineage>
        <taxon>Eukaryota</taxon>
        <taxon>Fungi</taxon>
        <taxon>Dikarya</taxon>
        <taxon>Basidiomycota</taxon>
        <taxon>Agaricomycotina</taxon>
        <taxon>Agaricomycetes</taxon>
        <taxon>Agaricomycetidae</taxon>
        <taxon>Agaricales</taxon>
        <taxon>Agaricineae</taxon>
        <taxon>Strophariaceae</taxon>
        <taxon>Hypholoma</taxon>
    </lineage>
</organism>
<sequence>MFFVFVRRRPPSTAPFPISICYRMIIYRMPSIMSYRSALFPPPAHADCFCPLASDALSRTRQSEVAGHLHHASVTYIHALISIWCQHPSTVPPPYHATAYVHRPDLCLFKLPYRSNLAGRAQWGPSEPRRVCVCIYATYIHTSSGACQHSWGQCHSISSAMRPHHTCSGHPLAAPASRSGADVCLYLN</sequence>
<dbReference type="EMBL" id="KN817528">
    <property type="protein sequence ID" value="KJA26239.1"/>
    <property type="molecule type" value="Genomic_DNA"/>
</dbReference>
<protein>
    <submittedName>
        <fullName evidence="1">Uncharacterized protein</fullName>
    </submittedName>
</protein>
<evidence type="ECO:0000313" key="2">
    <source>
        <dbReference type="Proteomes" id="UP000054270"/>
    </source>
</evidence>
<reference evidence="2" key="1">
    <citation type="submission" date="2014-04" db="EMBL/GenBank/DDBJ databases">
        <title>Evolutionary Origins and Diversification of the Mycorrhizal Mutualists.</title>
        <authorList>
            <consortium name="DOE Joint Genome Institute"/>
            <consortium name="Mycorrhizal Genomics Consortium"/>
            <person name="Kohler A."/>
            <person name="Kuo A."/>
            <person name="Nagy L.G."/>
            <person name="Floudas D."/>
            <person name="Copeland A."/>
            <person name="Barry K.W."/>
            <person name="Cichocki N."/>
            <person name="Veneault-Fourrey C."/>
            <person name="LaButti K."/>
            <person name="Lindquist E.A."/>
            <person name="Lipzen A."/>
            <person name="Lundell T."/>
            <person name="Morin E."/>
            <person name="Murat C."/>
            <person name="Riley R."/>
            <person name="Ohm R."/>
            <person name="Sun H."/>
            <person name="Tunlid A."/>
            <person name="Henrissat B."/>
            <person name="Grigoriev I.V."/>
            <person name="Hibbett D.S."/>
            <person name="Martin F."/>
        </authorList>
    </citation>
    <scope>NUCLEOTIDE SEQUENCE [LARGE SCALE GENOMIC DNA]</scope>
    <source>
        <strain evidence="2">FD-334 SS-4</strain>
    </source>
</reference>
<gene>
    <name evidence="1" type="ORF">HYPSUDRAFT_308108</name>
</gene>